<evidence type="ECO:0000313" key="2">
    <source>
        <dbReference type="Proteomes" id="UP000240228"/>
    </source>
</evidence>
<name>A0A2T3GBK2_9BIFI</name>
<protein>
    <recommendedName>
        <fullName evidence="3">CTP synthase</fullName>
    </recommendedName>
</protein>
<keyword evidence="2" id="KW-1185">Reference proteome</keyword>
<dbReference type="AlphaFoldDB" id="A0A2T3GBK2"/>
<reference evidence="2" key="1">
    <citation type="submission" date="2017-09" db="EMBL/GenBank/DDBJ databases">
        <authorList>
            <person name="Sela D.A."/>
            <person name="Albert K."/>
        </authorList>
    </citation>
    <scope>NUCLEOTIDE SEQUENCE [LARGE SCALE GENOMIC DNA]</scope>
    <source>
        <strain evidence="2">UMA51805</strain>
    </source>
</reference>
<proteinExistence type="predicted"/>
<dbReference type="RefSeq" id="WP_043167210.1">
    <property type="nucleotide sequence ID" value="NZ_NWTX01000004.1"/>
</dbReference>
<accession>A0A2T3GBK2</accession>
<evidence type="ECO:0008006" key="3">
    <source>
        <dbReference type="Google" id="ProtNLM"/>
    </source>
</evidence>
<sequence>MRQHHEVTALIQTAQSERRCAFGTTHAQRQALSRRAHANELHQAMPNMYADAAYWQSLSPPERTLHMARTLSRKHPGWAFGGLTAAAAHGFDHRWRLHDGRITVTTTTRSTDTTAGKRIQRLRIPPDQRIVTASGIPVTDQARTVVDCGLTLQFRDALAIVDSAMADGLSIADMLVACSRIQQDSAPVLRLLHYANPASENGGESLARGTIIEQRFMVPQIQTTFVDPTTGQTYRVDFVWRLTDGRVIVGELDGTEKYVNPEMTNRRSIQGVVLAEREREAALRRAGVTTIFRFTFDDAIRREPLIGKLLAAGVPRNQL</sequence>
<gene>
    <name evidence="1" type="ORF">CPA40_04085</name>
</gene>
<evidence type="ECO:0000313" key="1">
    <source>
        <dbReference type="EMBL" id="PST46839.1"/>
    </source>
</evidence>
<dbReference type="Proteomes" id="UP000240228">
    <property type="component" value="Unassembled WGS sequence"/>
</dbReference>
<reference evidence="1 2" key="2">
    <citation type="submission" date="2018-03" db="EMBL/GenBank/DDBJ databases">
        <title>The comparative genomics of Bifidobacterium callitrichos reflects dietary carbohydrate utilization within the common marmoset gut.</title>
        <authorList>
            <person name="Rani A."/>
        </authorList>
    </citation>
    <scope>NUCLEOTIDE SEQUENCE [LARGE SCALE GENOMIC DNA]</scope>
    <source>
        <strain evidence="1 2">UMA51805</strain>
    </source>
</reference>
<organism evidence="1 2">
    <name type="scientific">Bifidobacterium callitrichos</name>
    <dbReference type="NCBI Taxonomy" id="762209"/>
    <lineage>
        <taxon>Bacteria</taxon>
        <taxon>Bacillati</taxon>
        <taxon>Actinomycetota</taxon>
        <taxon>Actinomycetes</taxon>
        <taxon>Bifidobacteriales</taxon>
        <taxon>Bifidobacteriaceae</taxon>
        <taxon>Bifidobacterium</taxon>
    </lineage>
</organism>
<comment type="caution">
    <text evidence="1">The sequence shown here is derived from an EMBL/GenBank/DDBJ whole genome shotgun (WGS) entry which is preliminary data.</text>
</comment>
<dbReference type="EMBL" id="NWTX01000004">
    <property type="protein sequence ID" value="PST46839.1"/>
    <property type="molecule type" value="Genomic_DNA"/>
</dbReference>